<organism evidence="2 3">
    <name type="scientific">Desulfonispora thiosulfatigenes DSM 11270</name>
    <dbReference type="NCBI Taxonomy" id="656914"/>
    <lineage>
        <taxon>Bacteria</taxon>
        <taxon>Bacillati</taxon>
        <taxon>Bacillota</taxon>
        <taxon>Clostridia</taxon>
        <taxon>Eubacteriales</taxon>
        <taxon>Peptococcaceae</taxon>
        <taxon>Desulfonispora</taxon>
    </lineage>
</organism>
<dbReference type="STRING" id="656914.SAMN00017405_2373"/>
<proteinExistence type="predicted"/>
<evidence type="ECO:0000313" key="2">
    <source>
        <dbReference type="EMBL" id="SMB84599.1"/>
    </source>
</evidence>
<dbReference type="Gene3D" id="3.40.50.720">
    <property type="entry name" value="NAD(P)-binding Rossmann-like Domain"/>
    <property type="match status" value="1"/>
</dbReference>
<name>A0A1W1UUC8_DESTI</name>
<evidence type="ECO:0000259" key="1">
    <source>
        <dbReference type="Pfam" id="PF01488"/>
    </source>
</evidence>
<dbReference type="Proteomes" id="UP000192731">
    <property type="component" value="Unassembled WGS sequence"/>
</dbReference>
<sequence>MRRFAFIMHPLETEDYFRKFPLLKRVPNKIIEKTIRFAPPMKVSEITNLRSKYEAVEGFIIACPLTTKQILNLPKQIILKKLNEAISLSIKLGVEVIGIGGELSVIAEKFQDEILKDSSIPITIGDNYKIAIIIEETLKAIEGKKGDIQNAHIAILGATSSKGTVITRILAPKCKYLTIASETNEDLTKLTRRIMYEHGIAIKISRDIKDILKNNDIVILATNLDKKIINLEDIKTGSVFSELVKDKDLVREIKAKRKDVLTIEEGLIKVPENTEINFNFSLPKELVYASMAETMILALEGKYDEFILGNNLTLESILEINRLSRKHGFQLQQLLDII</sequence>
<dbReference type="EMBL" id="FWWT01000011">
    <property type="protein sequence ID" value="SMB84599.1"/>
    <property type="molecule type" value="Genomic_DNA"/>
</dbReference>
<dbReference type="SUPFAM" id="SSF51735">
    <property type="entry name" value="NAD(P)-binding Rossmann-fold domains"/>
    <property type="match status" value="1"/>
</dbReference>
<dbReference type="InterPro" id="IPR036291">
    <property type="entry name" value="NAD(P)-bd_dom_sf"/>
</dbReference>
<dbReference type="AlphaFoldDB" id="A0A1W1UUC8"/>
<dbReference type="Pfam" id="PF01488">
    <property type="entry name" value="Shikimate_DH"/>
    <property type="match status" value="1"/>
</dbReference>
<evidence type="ECO:0000313" key="3">
    <source>
        <dbReference type="Proteomes" id="UP000192731"/>
    </source>
</evidence>
<dbReference type="InterPro" id="IPR006151">
    <property type="entry name" value="Shikm_DH/Glu-tRNA_Rdtase"/>
</dbReference>
<protein>
    <submittedName>
        <fullName evidence="2">Predicted amino acid dehydrogenase</fullName>
    </submittedName>
</protein>
<keyword evidence="3" id="KW-1185">Reference proteome</keyword>
<accession>A0A1W1UUC8</accession>
<feature type="domain" description="Quinate/shikimate 5-dehydrogenase/glutamyl-tRNA reductase" evidence="1">
    <location>
        <begin position="144"/>
        <end position="237"/>
    </location>
</feature>
<gene>
    <name evidence="2" type="ORF">SAMN00017405_2373</name>
</gene>
<dbReference type="RefSeq" id="WP_084052386.1">
    <property type="nucleotide sequence ID" value="NZ_FWWT01000011.1"/>
</dbReference>
<dbReference type="OrthoDB" id="9808814at2"/>
<reference evidence="2 3" key="1">
    <citation type="submission" date="2017-04" db="EMBL/GenBank/DDBJ databases">
        <authorList>
            <person name="Afonso C.L."/>
            <person name="Miller P.J."/>
            <person name="Scott M.A."/>
            <person name="Spackman E."/>
            <person name="Goraichik I."/>
            <person name="Dimitrov K.M."/>
            <person name="Suarez D.L."/>
            <person name="Swayne D.E."/>
        </authorList>
    </citation>
    <scope>NUCLEOTIDE SEQUENCE [LARGE SCALE GENOMIC DNA]</scope>
    <source>
        <strain evidence="2 3">DSM 11270</strain>
    </source>
</reference>